<proteinExistence type="predicted"/>
<sequence length="38" mass="4543">MQKNAHFFKDYILFKPTLGRDLRGLYACTKNERIAARR</sequence>
<protein>
    <submittedName>
        <fullName evidence="1">Uncharacterized protein</fullName>
    </submittedName>
</protein>
<name>A0A8S5M9M5_9CAUD</name>
<evidence type="ECO:0000313" key="1">
    <source>
        <dbReference type="EMBL" id="DAD78783.1"/>
    </source>
</evidence>
<reference evidence="1" key="1">
    <citation type="journal article" date="2021" name="Proc. Natl. Acad. Sci. U.S.A.">
        <title>A Catalog of Tens of Thousands of Viruses from Human Metagenomes Reveals Hidden Associations with Chronic Diseases.</title>
        <authorList>
            <person name="Tisza M.J."/>
            <person name="Buck C.B."/>
        </authorList>
    </citation>
    <scope>NUCLEOTIDE SEQUENCE</scope>
    <source>
        <strain evidence="1">CtfvB24</strain>
    </source>
</reference>
<dbReference type="EMBL" id="BK014851">
    <property type="protein sequence ID" value="DAD78783.1"/>
    <property type="molecule type" value="Genomic_DNA"/>
</dbReference>
<organism evidence="1">
    <name type="scientific">Myoviridae sp. ctfvB24</name>
    <dbReference type="NCBI Taxonomy" id="2826679"/>
    <lineage>
        <taxon>Viruses</taxon>
        <taxon>Duplodnaviria</taxon>
        <taxon>Heunggongvirae</taxon>
        <taxon>Uroviricota</taxon>
        <taxon>Caudoviricetes</taxon>
    </lineage>
</organism>
<accession>A0A8S5M9M5</accession>